<keyword evidence="2" id="KW-0812">Transmembrane</keyword>
<feature type="transmembrane region" description="Helical" evidence="2">
    <location>
        <begin position="375"/>
        <end position="397"/>
    </location>
</feature>
<keyword evidence="4" id="KW-1185">Reference proteome</keyword>
<evidence type="ECO:0000313" key="3">
    <source>
        <dbReference type="EMBL" id="SNY41726.1"/>
    </source>
</evidence>
<keyword evidence="1" id="KW-0175">Coiled coil</keyword>
<name>A0A285I3T8_9GAMM</name>
<keyword evidence="2" id="KW-1133">Transmembrane helix</keyword>
<keyword evidence="2" id="KW-0472">Membrane</keyword>
<feature type="transmembrane region" description="Helical" evidence="2">
    <location>
        <begin position="131"/>
        <end position="153"/>
    </location>
</feature>
<evidence type="ECO:0000256" key="2">
    <source>
        <dbReference type="SAM" id="Phobius"/>
    </source>
</evidence>
<dbReference type="Proteomes" id="UP000219353">
    <property type="component" value="Unassembled WGS sequence"/>
</dbReference>
<proteinExistence type="predicted"/>
<organism evidence="3 4">
    <name type="scientific">Arsukibacterium tuosuense</name>
    <dbReference type="NCBI Taxonomy" id="1323745"/>
    <lineage>
        <taxon>Bacteria</taxon>
        <taxon>Pseudomonadati</taxon>
        <taxon>Pseudomonadota</taxon>
        <taxon>Gammaproteobacteria</taxon>
        <taxon>Chromatiales</taxon>
        <taxon>Chromatiaceae</taxon>
        <taxon>Arsukibacterium</taxon>
    </lineage>
</organism>
<dbReference type="EMBL" id="OBEB01000001">
    <property type="protein sequence ID" value="SNY41726.1"/>
    <property type="molecule type" value="Genomic_DNA"/>
</dbReference>
<feature type="transmembrane region" description="Helical" evidence="2">
    <location>
        <begin position="165"/>
        <end position="186"/>
    </location>
</feature>
<dbReference type="RefSeq" id="WP_097109635.1">
    <property type="nucleotide sequence ID" value="NZ_OBEB01000001.1"/>
</dbReference>
<dbReference type="OrthoDB" id="5293851at2"/>
<sequence>MPDVATHNNPGNYYDKVCWSVKMRWFMLSTIVFTVVLSWSGVIDHYTTAYLDEALVQASSAFLIARGMNALISFLQSVTFEFSVGIGGSVGAGQVLDPLNDLVEQYSSAMKLAIGSLVIQKVLLEIVSDTFFKAVLTISALSVVLSSLFSNLFTNNFAKLVLLRLFLALLFLRFALVLVVAANGLVDNAFLHDRTENQMQILETIEGVKEQSEQLVNPAFNRELTDNISELQLQLTKISQDLDGLQQRQRQGQQELQRLQQQLENLVRELGTSQRLNFLNPDPRVQQLNDKIKQRQTALQSWQSQQQALLRQQAGINNQIQLAELALEGKTPGFFAAISNSFSSLGDGIAAIKDTVNPRQVYQLKQRLDDAVNNILNVMALFFLKTLLLPLLFLYLLNKGFRLIWRINPSVTRQPVNG</sequence>
<reference evidence="4" key="1">
    <citation type="submission" date="2017-09" db="EMBL/GenBank/DDBJ databases">
        <authorList>
            <person name="Varghese N."/>
            <person name="Submissions S."/>
        </authorList>
    </citation>
    <scope>NUCLEOTIDE SEQUENCE [LARGE SCALE GENOMIC DNA]</scope>
    <source>
        <strain evidence="4">CGMCC 1.12461</strain>
    </source>
</reference>
<accession>A0A285I3T8</accession>
<gene>
    <name evidence="3" type="ORF">SAMN06297280_0345</name>
</gene>
<evidence type="ECO:0000313" key="4">
    <source>
        <dbReference type="Proteomes" id="UP000219353"/>
    </source>
</evidence>
<protein>
    <submittedName>
        <fullName evidence="3">Uncharacterized protein</fullName>
    </submittedName>
</protein>
<feature type="transmembrane region" description="Helical" evidence="2">
    <location>
        <begin position="23"/>
        <end position="42"/>
    </location>
</feature>
<feature type="coiled-coil region" evidence="1">
    <location>
        <begin position="221"/>
        <end position="305"/>
    </location>
</feature>
<dbReference type="AlphaFoldDB" id="A0A285I3T8"/>
<evidence type="ECO:0000256" key="1">
    <source>
        <dbReference type="SAM" id="Coils"/>
    </source>
</evidence>